<dbReference type="AlphaFoldDB" id="A0A2N7PQE8"/>
<evidence type="ECO:0000313" key="7">
    <source>
        <dbReference type="Proteomes" id="UP000235460"/>
    </source>
</evidence>
<gene>
    <name evidence="5 6" type="primary">rpmB</name>
    <name evidence="6" type="ORF">C0190_00605</name>
</gene>
<comment type="similarity">
    <text evidence="1 5">Belongs to the bacterial ribosomal protein bL28 family.</text>
</comment>
<dbReference type="PANTHER" id="PTHR39080:SF1">
    <property type="entry name" value="LARGE RIBOSOMAL SUBUNIT PROTEIN BL28A"/>
    <property type="match status" value="1"/>
</dbReference>
<dbReference type="InterPro" id="IPR034704">
    <property type="entry name" value="Ribosomal_bL28/bL31-like_sf"/>
</dbReference>
<evidence type="ECO:0000256" key="1">
    <source>
        <dbReference type="ARBA" id="ARBA00008760"/>
    </source>
</evidence>
<proteinExistence type="inferred from homology"/>
<dbReference type="GO" id="GO:1990904">
    <property type="term" value="C:ribonucleoprotein complex"/>
    <property type="evidence" value="ECO:0007669"/>
    <property type="project" value="UniProtKB-KW"/>
</dbReference>
<dbReference type="InterPro" id="IPR050096">
    <property type="entry name" value="Bacterial_rp_bL28"/>
</dbReference>
<protein>
    <recommendedName>
        <fullName evidence="4 5">Large ribosomal subunit protein bL28</fullName>
    </recommendedName>
</protein>
<dbReference type="Proteomes" id="UP000235460">
    <property type="component" value="Unassembled WGS sequence"/>
</dbReference>
<evidence type="ECO:0000256" key="2">
    <source>
        <dbReference type="ARBA" id="ARBA00022980"/>
    </source>
</evidence>
<dbReference type="InterPro" id="IPR001383">
    <property type="entry name" value="Ribosomal_bL28_bact-type"/>
</dbReference>
<dbReference type="HAMAP" id="MF_00373">
    <property type="entry name" value="Ribosomal_bL28"/>
    <property type="match status" value="1"/>
</dbReference>
<evidence type="ECO:0000256" key="4">
    <source>
        <dbReference type="ARBA" id="ARBA00035174"/>
    </source>
</evidence>
<dbReference type="GO" id="GO:0005840">
    <property type="term" value="C:ribosome"/>
    <property type="evidence" value="ECO:0007669"/>
    <property type="project" value="UniProtKB-KW"/>
</dbReference>
<reference evidence="6 7" key="1">
    <citation type="submission" date="2018-01" db="EMBL/GenBank/DDBJ databases">
        <title>Metagenomic assembled genomes from two thermal pools in the Uzon Caldera, Kamchatka, Russia.</title>
        <authorList>
            <person name="Wilkins L."/>
            <person name="Ettinger C."/>
        </authorList>
    </citation>
    <scope>NUCLEOTIDE SEQUENCE [LARGE SCALE GENOMIC DNA]</scope>
    <source>
        <strain evidence="6">ZAV-08</strain>
    </source>
</reference>
<comment type="caution">
    <text evidence="6">The sequence shown here is derived from an EMBL/GenBank/DDBJ whole genome shotgun (WGS) entry which is preliminary data.</text>
</comment>
<keyword evidence="3 5" id="KW-0687">Ribonucleoprotein</keyword>
<name>A0A2N7PQE8_9BACT</name>
<dbReference type="Pfam" id="PF00830">
    <property type="entry name" value="Ribosomal_L28"/>
    <property type="match status" value="1"/>
</dbReference>
<dbReference type="GO" id="GO:0006412">
    <property type="term" value="P:translation"/>
    <property type="evidence" value="ECO:0007669"/>
    <property type="project" value="UniProtKB-UniRule"/>
</dbReference>
<keyword evidence="2 5" id="KW-0689">Ribosomal protein</keyword>
<dbReference type="Gene3D" id="2.30.170.40">
    <property type="entry name" value="Ribosomal protein L28/L24"/>
    <property type="match status" value="1"/>
</dbReference>
<evidence type="ECO:0000256" key="3">
    <source>
        <dbReference type="ARBA" id="ARBA00023274"/>
    </source>
</evidence>
<dbReference type="SUPFAM" id="SSF143800">
    <property type="entry name" value="L28p-like"/>
    <property type="match status" value="1"/>
</dbReference>
<evidence type="ECO:0000256" key="5">
    <source>
        <dbReference type="HAMAP-Rule" id="MF_00373"/>
    </source>
</evidence>
<sequence>MSKICEICGKKPHAGNQISHSAKKSTRWWYPNIQKIRVKLPDGRVKRMKICTRCLKSGKVQKAVS</sequence>
<organism evidence="6 7">
    <name type="scientific">Thermodesulfobacterium geofontis</name>
    <dbReference type="NCBI Taxonomy" id="1295609"/>
    <lineage>
        <taxon>Bacteria</taxon>
        <taxon>Pseudomonadati</taxon>
        <taxon>Thermodesulfobacteriota</taxon>
        <taxon>Thermodesulfobacteria</taxon>
        <taxon>Thermodesulfobacteriales</taxon>
        <taxon>Thermodesulfobacteriaceae</taxon>
        <taxon>Thermodesulfobacterium</taxon>
    </lineage>
</organism>
<dbReference type="NCBIfam" id="TIGR00009">
    <property type="entry name" value="L28"/>
    <property type="match status" value="1"/>
</dbReference>
<dbReference type="PANTHER" id="PTHR39080">
    <property type="entry name" value="50S RIBOSOMAL PROTEIN L28"/>
    <property type="match status" value="1"/>
</dbReference>
<accession>A0A2N7PQE8</accession>
<dbReference type="InterPro" id="IPR037147">
    <property type="entry name" value="Ribosomal_bL28_sf"/>
</dbReference>
<dbReference type="Gene3D" id="2.20.150.30">
    <property type="match status" value="1"/>
</dbReference>
<dbReference type="GO" id="GO:0003735">
    <property type="term" value="F:structural constituent of ribosome"/>
    <property type="evidence" value="ECO:0007669"/>
    <property type="project" value="InterPro"/>
</dbReference>
<evidence type="ECO:0000313" key="6">
    <source>
        <dbReference type="EMBL" id="PMP69095.1"/>
    </source>
</evidence>
<dbReference type="EMBL" id="PNIK01000007">
    <property type="protein sequence ID" value="PMP69095.1"/>
    <property type="molecule type" value="Genomic_DNA"/>
</dbReference>
<dbReference type="InterPro" id="IPR026569">
    <property type="entry name" value="Ribosomal_bL28"/>
</dbReference>